<evidence type="ECO:0000256" key="2">
    <source>
        <dbReference type="ARBA" id="ARBA00023002"/>
    </source>
</evidence>
<evidence type="ECO:0000256" key="1">
    <source>
        <dbReference type="ARBA" id="ARBA00008898"/>
    </source>
</evidence>
<reference evidence="5 6" key="1">
    <citation type="submission" date="2020-06" db="EMBL/GenBank/DDBJ databases">
        <title>Genome mining for natural products.</title>
        <authorList>
            <person name="Zhang B."/>
            <person name="Shi J."/>
            <person name="Ge H."/>
        </authorList>
    </citation>
    <scope>NUCLEOTIDE SEQUENCE [LARGE SCALE GENOMIC DNA]</scope>
    <source>
        <strain evidence="5 6">NA00687</strain>
    </source>
</reference>
<dbReference type="GO" id="GO:0010181">
    <property type="term" value="F:FMN binding"/>
    <property type="evidence" value="ECO:0007669"/>
    <property type="project" value="InterPro"/>
</dbReference>
<dbReference type="Gene3D" id="2.30.110.10">
    <property type="entry name" value="Electron Transport, Fmn-binding Protein, Chain A"/>
    <property type="match status" value="1"/>
</dbReference>
<evidence type="ECO:0000313" key="6">
    <source>
        <dbReference type="Proteomes" id="UP000509303"/>
    </source>
</evidence>
<organism evidence="5 6">
    <name type="scientific">Streptomyces buecherae</name>
    <dbReference type="NCBI Taxonomy" id="2763006"/>
    <lineage>
        <taxon>Bacteria</taxon>
        <taxon>Bacillati</taxon>
        <taxon>Actinomycetota</taxon>
        <taxon>Actinomycetes</taxon>
        <taxon>Kitasatosporales</taxon>
        <taxon>Streptomycetaceae</taxon>
        <taxon>Streptomyces</taxon>
    </lineage>
</organism>
<dbReference type="AlphaFoldDB" id="A0A7H8N665"/>
<comment type="similarity">
    <text evidence="1">Belongs to the non-flavoprotein flavin reductase family.</text>
</comment>
<evidence type="ECO:0000259" key="4">
    <source>
        <dbReference type="SMART" id="SM00903"/>
    </source>
</evidence>
<feature type="region of interest" description="Disordered" evidence="3">
    <location>
        <begin position="164"/>
        <end position="183"/>
    </location>
</feature>
<dbReference type="RefSeq" id="WP_176161729.1">
    <property type="nucleotide sequence ID" value="NZ_CP054929.1"/>
</dbReference>
<evidence type="ECO:0000256" key="3">
    <source>
        <dbReference type="SAM" id="MobiDB-lite"/>
    </source>
</evidence>
<dbReference type="SUPFAM" id="SSF50475">
    <property type="entry name" value="FMN-binding split barrel"/>
    <property type="match status" value="1"/>
</dbReference>
<name>A0A7H8N665_9ACTN</name>
<dbReference type="Pfam" id="PF01613">
    <property type="entry name" value="Flavin_Reduct"/>
    <property type="match status" value="1"/>
</dbReference>
<dbReference type="InterPro" id="IPR012349">
    <property type="entry name" value="Split_barrel_FMN-bd"/>
</dbReference>
<dbReference type="PANTHER" id="PTHR30466">
    <property type="entry name" value="FLAVIN REDUCTASE"/>
    <property type="match status" value="1"/>
</dbReference>
<dbReference type="PANTHER" id="PTHR30466:SF11">
    <property type="entry name" value="FLAVIN-DEPENDENT MONOOXYGENASE, REDUCTASE SUBUNIT HSAB"/>
    <property type="match status" value="1"/>
</dbReference>
<sequence>MTEAATEAATERHQATVGRDAYRRLMGAFPTGVAVVTTLSGGTPYGFTCTSLCSVALDPPMLLVCVSDRGRTAGPIADSGRFAVNLLHHRARPAARIFAAEERERFARVRWAPAGADGLPMLTDDALAFAACRVTHTVPAGDHRVIFGAVTEVRFAAPGAAVGAGAMEASPGDDTAARPAAHPASPSPLLYGFRRFTAWPEATGE</sequence>
<dbReference type="Proteomes" id="UP000509303">
    <property type="component" value="Chromosome"/>
</dbReference>
<evidence type="ECO:0000313" key="5">
    <source>
        <dbReference type="EMBL" id="QKW49994.1"/>
    </source>
</evidence>
<dbReference type="InterPro" id="IPR002563">
    <property type="entry name" value="Flavin_Rdtase-like_dom"/>
</dbReference>
<dbReference type="InterPro" id="IPR050268">
    <property type="entry name" value="NADH-dep_flavin_reductase"/>
</dbReference>
<dbReference type="SMART" id="SM00903">
    <property type="entry name" value="Flavin_Reduct"/>
    <property type="match status" value="1"/>
</dbReference>
<keyword evidence="6" id="KW-1185">Reference proteome</keyword>
<dbReference type="EMBL" id="CP054929">
    <property type="protein sequence ID" value="QKW49994.1"/>
    <property type="molecule type" value="Genomic_DNA"/>
</dbReference>
<proteinExistence type="inferred from homology"/>
<gene>
    <name evidence="5" type="ORF">HUT08_11055</name>
</gene>
<feature type="domain" description="Flavin reductase like" evidence="4">
    <location>
        <begin position="26"/>
        <end position="163"/>
    </location>
</feature>
<keyword evidence="2" id="KW-0560">Oxidoreductase</keyword>
<protein>
    <submittedName>
        <fullName evidence="5">Flavin reductase</fullName>
    </submittedName>
</protein>
<dbReference type="GO" id="GO:0042602">
    <property type="term" value="F:riboflavin reductase (NADPH) activity"/>
    <property type="evidence" value="ECO:0007669"/>
    <property type="project" value="TreeGrafter"/>
</dbReference>
<accession>A0A7H8N665</accession>